<reference evidence="3" key="1">
    <citation type="submission" date="2020-12" db="UniProtKB">
        <authorList>
            <consortium name="WormBaseParasite"/>
        </authorList>
    </citation>
    <scope>IDENTIFICATION</scope>
    <source>
        <strain evidence="3">MHco3</strain>
    </source>
</reference>
<keyword evidence="1" id="KW-1133">Transmembrane helix</keyword>
<keyword evidence="1" id="KW-0812">Transmembrane</keyword>
<proteinExistence type="predicted"/>
<keyword evidence="2" id="KW-1185">Reference proteome</keyword>
<name>A0A7I4Z1S9_HAECO</name>
<feature type="transmembrane region" description="Helical" evidence="1">
    <location>
        <begin position="12"/>
        <end position="29"/>
    </location>
</feature>
<protein>
    <submittedName>
        <fullName evidence="3">Dolichyl-P-Glc:Glc(2)Man(9)GlcNAc(2)-PP-dolichol alpha-1,2-glucosyltransferase</fullName>
    </submittedName>
</protein>
<sequence length="141" mass="16177">MLRNEKFSVFTYIQYTTTAAAAILLLRTSNRFLTHAQRGRTIVGAVGCIYLSVANEFGIFPFNFFVKEKFCPCSFHDVVPYDFGIAVEENRKRLFSVSCDWPYVKLAVQSGGVVFLYGSLARWFYFPPFDTLRPREKGISQ</sequence>
<dbReference type="WBParaSite" id="HCON_00161240-00001">
    <property type="protein sequence ID" value="HCON_00161240-00001"/>
    <property type="gene ID" value="HCON_00161240"/>
</dbReference>
<evidence type="ECO:0000313" key="3">
    <source>
        <dbReference type="WBParaSite" id="HCON_00161240-00001"/>
    </source>
</evidence>
<dbReference type="AlphaFoldDB" id="A0A7I4Z1S9"/>
<feature type="transmembrane region" description="Helical" evidence="1">
    <location>
        <begin position="41"/>
        <end position="60"/>
    </location>
</feature>
<dbReference type="Proteomes" id="UP000025227">
    <property type="component" value="Unplaced"/>
</dbReference>
<keyword evidence="1" id="KW-0472">Membrane</keyword>
<accession>A0A7I4Z1S9</accession>
<organism evidence="2 3">
    <name type="scientific">Haemonchus contortus</name>
    <name type="common">Barber pole worm</name>
    <dbReference type="NCBI Taxonomy" id="6289"/>
    <lineage>
        <taxon>Eukaryota</taxon>
        <taxon>Metazoa</taxon>
        <taxon>Ecdysozoa</taxon>
        <taxon>Nematoda</taxon>
        <taxon>Chromadorea</taxon>
        <taxon>Rhabditida</taxon>
        <taxon>Rhabditina</taxon>
        <taxon>Rhabditomorpha</taxon>
        <taxon>Strongyloidea</taxon>
        <taxon>Trichostrongylidae</taxon>
        <taxon>Haemonchus</taxon>
    </lineage>
</organism>
<dbReference type="OrthoDB" id="5832802at2759"/>
<evidence type="ECO:0000256" key="1">
    <source>
        <dbReference type="SAM" id="Phobius"/>
    </source>
</evidence>
<evidence type="ECO:0000313" key="2">
    <source>
        <dbReference type="Proteomes" id="UP000025227"/>
    </source>
</evidence>